<evidence type="ECO:0000256" key="1">
    <source>
        <dbReference type="SAM" id="MobiDB-lite"/>
    </source>
</evidence>
<evidence type="ECO:0000313" key="4">
    <source>
        <dbReference type="Proteomes" id="UP001285441"/>
    </source>
</evidence>
<accession>A0AAE0TWA0</accession>
<keyword evidence="4" id="KW-1185">Reference proteome</keyword>
<feature type="compositionally biased region" description="Basic and acidic residues" evidence="1">
    <location>
        <begin position="616"/>
        <end position="629"/>
    </location>
</feature>
<protein>
    <recommendedName>
        <fullName evidence="2">Protein kinase domain-containing protein</fullName>
    </recommendedName>
</protein>
<comment type="caution">
    <text evidence="3">The sequence shown here is derived from an EMBL/GenBank/DDBJ whole genome shotgun (WGS) entry which is preliminary data.</text>
</comment>
<gene>
    <name evidence="3" type="ORF">B0H63DRAFT_561493</name>
</gene>
<dbReference type="InterPro" id="IPR000719">
    <property type="entry name" value="Prot_kinase_dom"/>
</dbReference>
<dbReference type="Gene3D" id="1.10.510.10">
    <property type="entry name" value="Transferase(Phosphotransferase) domain 1"/>
    <property type="match status" value="1"/>
</dbReference>
<evidence type="ECO:0000313" key="3">
    <source>
        <dbReference type="EMBL" id="KAK3381892.1"/>
    </source>
</evidence>
<name>A0AAE0TWA0_9PEZI</name>
<dbReference type="GO" id="GO:0005524">
    <property type="term" value="F:ATP binding"/>
    <property type="evidence" value="ECO:0007669"/>
    <property type="project" value="InterPro"/>
</dbReference>
<reference evidence="3" key="2">
    <citation type="submission" date="2023-06" db="EMBL/GenBank/DDBJ databases">
        <authorList>
            <consortium name="Lawrence Berkeley National Laboratory"/>
            <person name="Haridas S."/>
            <person name="Hensen N."/>
            <person name="Bonometti L."/>
            <person name="Westerberg I."/>
            <person name="Brannstrom I.O."/>
            <person name="Guillou S."/>
            <person name="Cros-Aarteil S."/>
            <person name="Calhoun S."/>
            <person name="Kuo A."/>
            <person name="Mondo S."/>
            <person name="Pangilinan J."/>
            <person name="Riley R."/>
            <person name="LaButti K."/>
            <person name="Andreopoulos B."/>
            <person name="Lipzen A."/>
            <person name="Chen C."/>
            <person name="Yanf M."/>
            <person name="Daum C."/>
            <person name="Ng V."/>
            <person name="Clum A."/>
            <person name="Steindorff A."/>
            <person name="Ohm R."/>
            <person name="Martin F."/>
            <person name="Silar P."/>
            <person name="Natvig D."/>
            <person name="Lalanne C."/>
            <person name="Gautier V."/>
            <person name="Ament-velasquez S.L."/>
            <person name="Kruys A."/>
            <person name="Hutchinson M.I."/>
            <person name="Powell A.J."/>
            <person name="Barry K."/>
            <person name="Miller A.N."/>
            <person name="Grigoriev I.V."/>
            <person name="Debuchy R."/>
            <person name="Gladieux P."/>
            <person name="Thoren M.H."/>
            <person name="Johannesson H."/>
        </authorList>
    </citation>
    <scope>NUCLEOTIDE SEQUENCE</scope>
    <source>
        <strain evidence="3">CBS 232.78</strain>
    </source>
</reference>
<feature type="region of interest" description="Disordered" evidence="1">
    <location>
        <begin position="560"/>
        <end position="683"/>
    </location>
</feature>
<feature type="compositionally biased region" description="Polar residues" evidence="1">
    <location>
        <begin position="602"/>
        <end position="614"/>
    </location>
</feature>
<dbReference type="AlphaFoldDB" id="A0AAE0TWA0"/>
<organism evidence="3 4">
    <name type="scientific">Podospora didyma</name>
    <dbReference type="NCBI Taxonomy" id="330526"/>
    <lineage>
        <taxon>Eukaryota</taxon>
        <taxon>Fungi</taxon>
        <taxon>Dikarya</taxon>
        <taxon>Ascomycota</taxon>
        <taxon>Pezizomycotina</taxon>
        <taxon>Sordariomycetes</taxon>
        <taxon>Sordariomycetidae</taxon>
        <taxon>Sordariales</taxon>
        <taxon>Podosporaceae</taxon>
        <taxon>Podospora</taxon>
    </lineage>
</organism>
<sequence length="683" mass="77014">MASKLAPTPSQTFFTLISLNKKAQDILALNPGYAGFVETSPDIKVRCLKFTTTQKSITPGLLVSFGTHEPSDIRLPDVGGFKTKHCAIYLAPSGELVLLNVTGSKDLVTIKNEPNSEKDHLYPIPNTARRQRVLPRVLRNTTVSIGQDPDAATFDLRWDPRFVEENLSSLESPLVQRNLAALSRHLGVTTAQPYFRIRNHDQREQTNIYKPFLGPEYSRLPNVIRHLHYYRRLCYRYYSAVWKAVDLMTGELWVVKELIENSEIGRQWFKKEMETAFKLNRYLPAAVVGLEAEPKPRLIRYEGYQGFLPGGKFLIFYELFDGLVSDLPTKTKHTYTIEDKSGCLGDCVDPDMGIPRWAPRLVRDVIEAIEFMENSDEKRFHPNFHSPANMVYKAKLVPSKDPRCPGKLEPEYKFLIADLSEVFRAEEGGTSLQQISRSRAPEFCQPASKISPASSIWSVGILIGTVTGIFCWEERDMKSQDWLEKRANLGSTNIEYNEPRDKYLRWGYRISSLAASGCLPPILSLMLDMDPSKRITAAKCKENLRTPQALMTGFLQVPRGLVTTSKRRPTTTTNVPQTAVFPASRGKTPPKSTEKTPPPVRQSPSKQKANTPPRSKTADTKLGPRERNASPETKTPNPAVKSKPDPKEALPKVNIEPKTPTKRKTSKDASTLNVDDSKRRQED</sequence>
<dbReference type="Proteomes" id="UP001285441">
    <property type="component" value="Unassembled WGS sequence"/>
</dbReference>
<evidence type="ECO:0000259" key="2">
    <source>
        <dbReference type="PROSITE" id="PS50011"/>
    </source>
</evidence>
<dbReference type="PROSITE" id="PS50011">
    <property type="entry name" value="PROTEIN_KINASE_DOM"/>
    <property type="match status" value="1"/>
</dbReference>
<dbReference type="GO" id="GO:0004672">
    <property type="term" value="F:protein kinase activity"/>
    <property type="evidence" value="ECO:0007669"/>
    <property type="project" value="InterPro"/>
</dbReference>
<reference evidence="3" key="1">
    <citation type="journal article" date="2023" name="Mol. Phylogenet. Evol.">
        <title>Genome-scale phylogeny and comparative genomics of the fungal order Sordariales.</title>
        <authorList>
            <person name="Hensen N."/>
            <person name="Bonometti L."/>
            <person name="Westerberg I."/>
            <person name="Brannstrom I.O."/>
            <person name="Guillou S."/>
            <person name="Cros-Aarteil S."/>
            <person name="Calhoun S."/>
            <person name="Haridas S."/>
            <person name="Kuo A."/>
            <person name="Mondo S."/>
            <person name="Pangilinan J."/>
            <person name="Riley R."/>
            <person name="LaButti K."/>
            <person name="Andreopoulos B."/>
            <person name="Lipzen A."/>
            <person name="Chen C."/>
            <person name="Yan M."/>
            <person name="Daum C."/>
            <person name="Ng V."/>
            <person name="Clum A."/>
            <person name="Steindorff A."/>
            <person name="Ohm R.A."/>
            <person name="Martin F."/>
            <person name="Silar P."/>
            <person name="Natvig D.O."/>
            <person name="Lalanne C."/>
            <person name="Gautier V."/>
            <person name="Ament-Velasquez S.L."/>
            <person name="Kruys A."/>
            <person name="Hutchinson M.I."/>
            <person name="Powell A.J."/>
            <person name="Barry K."/>
            <person name="Miller A.N."/>
            <person name="Grigoriev I.V."/>
            <person name="Debuchy R."/>
            <person name="Gladieux P."/>
            <person name="Hiltunen Thoren M."/>
            <person name="Johannesson H."/>
        </authorList>
    </citation>
    <scope>NUCLEOTIDE SEQUENCE</scope>
    <source>
        <strain evidence="3">CBS 232.78</strain>
    </source>
</reference>
<dbReference type="EMBL" id="JAULSW010000005">
    <property type="protein sequence ID" value="KAK3381892.1"/>
    <property type="molecule type" value="Genomic_DNA"/>
</dbReference>
<proteinExistence type="predicted"/>
<dbReference type="InterPro" id="IPR011009">
    <property type="entry name" value="Kinase-like_dom_sf"/>
</dbReference>
<dbReference type="SUPFAM" id="SSF56112">
    <property type="entry name" value="Protein kinase-like (PK-like)"/>
    <property type="match status" value="1"/>
</dbReference>
<feature type="domain" description="Protein kinase" evidence="2">
    <location>
        <begin position="227"/>
        <end position="551"/>
    </location>
</feature>